<dbReference type="AlphaFoldDB" id="A0A382VQF6"/>
<gene>
    <name evidence="5" type="ORF">METZ01_LOCUS400995</name>
</gene>
<dbReference type="PANTHER" id="PTHR37418:SF2">
    <property type="entry name" value="3-KETO-5-AMINOHEXANOATE CLEAVAGE ENZYME"/>
    <property type="match status" value="1"/>
</dbReference>
<evidence type="ECO:0000313" key="5">
    <source>
        <dbReference type="EMBL" id="SVD48141.1"/>
    </source>
</evidence>
<evidence type="ECO:0008006" key="6">
    <source>
        <dbReference type="Google" id="ProtNLM"/>
    </source>
</evidence>
<evidence type="ECO:0000256" key="4">
    <source>
        <dbReference type="ARBA" id="ARBA00022833"/>
    </source>
</evidence>
<evidence type="ECO:0000256" key="2">
    <source>
        <dbReference type="ARBA" id="ARBA00022679"/>
    </source>
</evidence>
<evidence type="ECO:0000256" key="1">
    <source>
        <dbReference type="ARBA" id="ARBA00001947"/>
    </source>
</evidence>
<dbReference type="GO" id="GO:0043720">
    <property type="term" value="F:3-keto-5-aminohexanoate cleavage activity"/>
    <property type="evidence" value="ECO:0007669"/>
    <property type="project" value="InterPro"/>
</dbReference>
<dbReference type="InterPro" id="IPR013785">
    <property type="entry name" value="Aldolase_TIM"/>
</dbReference>
<keyword evidence="2" id="KW-0808">Transferase</keyword>
<dbReference type="InterPro" id="IPR008567">
    <property type="entry name" value="BKACE"/>
</dbReference>
<keyword evidence="3" id="KW-0479">Metal-binding</keyword>
<dbReference type="PANTHER" id="PTHR37418">
    <property type="entry name" value="3-KETO-5-AMINOHEXANOATE CLEAVAGE ENZYME-RELATED"/>
    <property type="match status" value="1"/>
</dbReference>
<reference evidence="5" key="1">
    <citation type="submission" date="2018-05" db="EMBL/GenBank/DDBJ databases">
        <authorList>
            <person name="Lanie J.A."/>
            <person name="Ng W.-L."/>
            <person name="Kazmierczak K.M."/>
            <person name="Andrzejewski T.M."/>
            <person name="Davidsen T.M."/>
            <person name="Wayne K.J."/>
            <person name="Tettelin H."/>
            <person name="Glass J.I."/>
            <person name="Rusch D."/>
            <person name="Podicherti R."/>
            <person name="Tsui H.-C.T."/>
            <person name="Winkler M.E."/>
        </authorList>
    </citation>
    <scope>NUCLEOTIDE SEQUENCE</scope>
</reference>
<accession>A0A382VQF6</accession>
<keyword evidence="4" id="KW-0862">Zinc</keyword>
<feature type="non-terminal residue" evidence="5">
    <location>
        <position position="57"/>
    </location>
</feature>
<dbReference type="Pfam" id="PF05853">
    <property type="entry name" value="BKACE"/>
    <property type="match status" value="1"/>
</dbReference>
<name>A0A382VQF6_9ZZZZ</name>
<comment type="cofactor">
    <cofactor evidence="1">
        <name>Zn(2+)</name>
        <dbReference type="ChEBI" id="CHEBI:29105"/>
    </cofactor>
</comment>
<organism evidence="5">
    <name type="scientific">marine metagenome</name>
    <dbReference type="NCBI Taxonomy" id="408172"/>
    <lineage>
        <taxon>unclassified sequences</taxon>
        <taxon>metagenomes</taxon>
        <taxon>ecological metagenomes</taxon>
    </lineage>
</organism>
<sequence length="57" mass="5778">MEMNTEVVVTCAVTGAGDTVGKHPDVPVTPEQVANAAIEAADAGAAIVHIHARDPET</sequence>
<protein>
    <recommendedName>
        <fullName evidence="6">3-keto-5-aminohexanoate cleavage enzyme</fullName>
    </recommendedName>
</protein>
<dbReference type="Gene3D" id="3.20.20.70">
    <property type="entry name" value="Aldolase class I"/>
    <property type="match status" value="1"/>
</dbReference>
<evidence type="ECO:0000256" key="3">
    <source>
        <dbReference type="ARBA" id="ARBA00022723"/>
    </source>
</evidence>
<dbReference type="GO" id="GO:0046872">
    <property type="term" value="F:metal ion binding"/>
    <property type="evidence" value="ECO:0007669"/>
    <property type="project" value="UniProtKB-KW"/>
</dbReference>
<dbReference type="EMBL" id="UINC01153426">
    <property type="protein sequence ID" value="SVD48141.1"/>
    <property type="molecule type" value="Genomic_DNA"/>
</dbReference>
<proteinExistence type="predicted"/>